<evidence type="ECO:0000259" key="10">
    <source>
        <dbReference type="PROSITE" id="PS50263"/>
    </source>
</evidence>
<evidence type="ECO:0000256" key="7">
    <source>
        <dbReference type="ARBA" id="ARBA00023136"/>
    </source>
</evidence>
<keyword evidence="8 9" id="KW-0012">Acyltransferase</keyword>
<feature type="transmembrane region" description="Helical" evidence="9">
    <location>
        <begin position="197"/>
        <end position="215"/>
    </location>
</feature>
<dbReference type="InterPro" id="IPR004563">
    <property type="entry name" value="Apolipo_AcylTrfase"/>
</dbReference>
<dbReference type="InterPro" id="IPR036526">
    <property type="entry name" value="C-N_Hydrolase_sf"/>
</dbReference>
<evidence type="ECO:0000256" key="4">
    <source>
        <dbReference type="ARBA" id="ARBA00022679"/>
    </source>
</evidence>
<dbReference type="AlphaFoldDB" id="A0A1C3RED6"/>
<proteinExistence type="inferred from homology"/>
<dbReference type="PROSITE" id="PS50263">
    <property type="entry name" value="CN_HYDROLASE"/>
    <property type="match status" value="1"/>
</dbReference>
<sequence>MDKAKWKRRLFLILLGLCVVAALPPFHIWPLAFVGLSGLFLYLDKTETKKQAFFTGWLFGAGFFGGGLYWLTNAFFVHADKHGWLVPIAVPALAAAMGLFIGLTCVLSVILWREHRAQSQVYGRLILFALAWTVLEWVRSWIFTGFPWNLMGTIWAFSDEMIQPAAYMGAYGLSLFTVLAAVLPVGFFYVEKRKKMGAAFLVGLIPIVMFTLGYVRLSDAVVETYDGVLLRLVQPNIAQADKWKKDLKIQNFQKLLDLSAARKEGAASPTHVIWPETAVTFPLNRDERVRRAVGSVAPTGGAVITGTPRMTQRGETPFQVWNSLMVVNEVGQVVANYDKSHLVPFGEYIPFRKILPLQKLTAGGVDFSAGPGPQTIKVGGLPSFSPLICYEIIFPGAVKDEENRPQWLLNVTNDGWYGNSPGPYQHLISARMRSVEEGLPLVRSANTGITVVTDGFGRIRHQIAYGNEGFIDVELPKPLVKAPMAATWQGLVNICLLLVYMMIAQWIFITYRKR</sequence>
<keyword evidence="7 9" id="KW-0472">Membrane</keyword>
<dbReference type="SUPFAM" id="SSF56317">
    <property type="entry name" value="Carbon-nitrogen hydrolase"/>
    <property type="match status" value="1"/>
</dbReference>
<feature type="domain" description="CN hydrolase" evidence="10">
    <location>
        <begin position="233"/>
        <end position="477"/>
    </location>
</feature>
<dbReference type="Proteomes" id="UP000231658">
    <property type="component" value="Unassembled WGS sequence"/>
</dbReference>
<dbReference type="NCBIfam" id="TIGR00546">
    <property type="entry name" value="lnt"/>
    <property type="match status" value="1"/>
</dbReference>
<evidence type="ECO:0000256" key="6">
    <source>
        <dbReference type="ARBA" id="ARBA00022989"/>
    </source>
</evidence>
<dbReference type="PANTHER" id="PTHR38686:SF1">
    <property type="entry name" value="APOLIPOPROTEIN N-ACYLTRANSFERASE"/>
    <property type="match status" value="1"/>
</dbReference>
<keyword evidence="12" id="KW-1185">Reference proteome</keyword>
<dbReference type="Pfam" id="PF00795">
    <property type="entry name" value="CN_hydrolase"/>
    <property type="match status" value="1"/>
</dbReference>
<dbReference type="Gene3D" id="3.60.110.10">
    <property type="entry name" value="Carbon-nitrogen hydrolase"/>
    <property type="match status" value="1"/>
</dbReference>
<evidence type="ECO:0000256" key="9">
    <source>
        <dbReference type="HAMAP-Rule" id="MF_01148"/>
    </source>
</evidence>
<dbReference type="RefSeq" id="WP_069186321.1">
    <property type="nucleotide sequence ID" value="NZ_FLYE01000003.1"/>
</dbReference>
<dbReference type="EMBL" id="FLYE01000003">
    <property type="protein sequence ID" value="SCA55601.1"/>
    <property type="molecule type" value="Genomic_DNA"/>
</dbReference>
<comment type="similarity">
    <text evidence="2 9">Belongs to the CN hydrolase family. Apolipoprotein N-acyltransferase subfamily.</text>
</comment>
<feature type="transmembrane region" description="Helical" evidence="9">
    <location>
        <begin position="12"/>
        <end position="42"/>
    </location>
</feature>
<comment type="pathway">
    <text evidence="9">Protein modification; lipoprotein biosynthesis (N-acyl transfer).</text>
</comment>
<comment type="catalytic activity">
    <reaction evidence="9">
        <text>N-terminal S-1,2-diacyl-sn-glyceryl-L-cysteinyl-[lipoprotein] + a glycerophospholipid = N-acyl-S-1,2-diacyl-sn-glyceryl-L-cysteinyl-[lipoprotein] + a 2-acyl-sn-glycero-3-phospholipid + H(+)</text>
        <dbReference type="Rhea" id="RHEA:48228"/>
        <dbReference type="Rhea" id="RHEA-COMP:14681"/>
        <dbReference type="Rhea" id="RHEA-COMP:14684"/>
        <dbReference type="ChEBI" id="CHEBI:15378"/>
        <dbReference type="ChEBI" id="CHEBI:136912"/>
        <dbReference type="ChEBI" id="CHEBI:140656"/>
        <dbReference type="ChEBI" id="CHEBI:140657"/>
        <dbReference type="ChEBI" id="CHEBI:140660"/>
        <dbReference type="EC" id="2.3.1.269"/>
    </reaction>
</comment>
<evidence type="ECO:0000256" key="1">
    <source>
        <dbReference type="ARBA" id="ARBA00004651"/>
    </source>
</evidence>
<feature type="transmembrane region" description="Helical" evidence="9">
    <location>
        <begin position="168"/>
        <end position="190"/>
    </location>
</feature>
<dbReference type="GO" id="GO:0005886">
    <property type="term" value="C:plasma membrane"/>
    <property type="evidence" value="ECO:0007669"/>
    <property type="project" value="UniProtKB-SubCell"/>
</dbReference>
<comment type="subcellular location">
    <subcellularLocation>
        <location evidence="1 9">Cell membrane</location>
        <topology evidence="1 9">Multi-pass membrane protein</topology>
    </subcellularLocation>
</comment>
<name>A0A1C3RED6_9PROT</name>
<dbReference type="InterPro" id="IPR045378">
    <property type="entry name" value="LNT_N"/>
</dbReference>
<dbReference type="InterPro" id="IPR003010">
    <property type="entry name" value="C-N_Hydrolase"/>
</dbReference>
<keyword evidence="11" id="KW-0449">Lipoprotein</keyword>
<feature type="transmembrane region" description="Helical" evidence="9">
    <location>
        <begin position="84"/>
        <end position="113"/>
    </location>
</feature>
<feature type="transmembrane region" description="Helical" evidence="9">
    <location>
        <begin position="54"/>
        <end position="72"/>
    </location>
</feature>
<keyword evidence="6 9" id="KW-1133">Transmembrane helix</keyword>
<comment type="function">
    <text evidence="9">Catalyzes the phospholipid dependent N-acylation of the N-terminal cysteine of apolipoprotein, the last step in lipoprotein maturation.</text>
</comment>
<keyword evidence="4 9" id="KW-0808">Transferase</keyword>
<evidence type="ECO:0000256" key="3">
    <source>
        <dbReference type="ARBA" id="ARBA00022475"/>
    </source>
</evidence>
<dbReference type="GO" id="GO:0042158">
    <property type="term" value="P:lipoprotein biosynthetic process"/>
    <property type="evidence" value="ECO:0007669"/>
    <property type="project" value="UniProtKB-UniRule"/>
</dbReference>
<keyword evidence="5 9" id="KW-0812">Transmembrane</keyword>
<dbReference type="GO" id="GO:0016410">
    <property type="term" value="F:N-acyltransferase activity"/>
    <property type="evidence" value="ECO:0007669"/>
    <property type="project" value="UniProtKB-UniRule"/>
</dbReference>
<dbReference type="STRING" id="1867952.MTBPR1_110040"/>
<dbReference type="Pfam" id="PF20154">
    <property type="entry name" value="LNT_N"/>
    <property type="match status" value="1"/>
</dbReference>
<dbReference type="EC" id="2.3.1.269" evidence="9"/>
<evidence type="ECO:0000313" key="11">
    <source>
        <dbReference type="EMBL" id="SCA55601.1"/>
    </source>
</evidence>
<dbReference type="CDD" id="cd07571">
    <property type="entry name" value="ALP_N-acyl_transferase"/>
    <property type="match status" value="1"/>
</dbReference>
<evidence type="ECO:0000256" key="2">
    <source>
        <dbReference type="ARBA" id="ARBA00010065"/>
    </source>
</evidence>
<dbReference type="UniPathway" id="UPA00666"/>
<dbReference type="HAMAP" id="MF_01148">
    <property type="entry name" value="Lnt"/>
    <property type="match status" value="1"/>
</dbReference>
<gene>
    <name evidence="9 11" type="primary">lnt</name>
    <name evidence="11" type="ORF">MTBPR1_110040</name>
</gene>
<evidence type="ECO:0000256" key="5">
    <source>
        <dbReference type="ARBA" id="ARBA00022692"/>
    </source>
</evidence>
<accession>A0A1C3RED6</accession>
<organism evidence="11 12">
    <name type="scientific">Candidatus Terasakiella magnetica</name>
    <dbReference type="NCBI Taxonomy" id="1867952"/>
    <lineage>
        <taxon>Bacteria</taxon>
        <taxon>Pseudomonadati</taxon>
        <taxon>Pseudomonadota</taxon>
        <taxon>Alphaproteobacteria</taxon>
        <taxon>Rhodospirillales</taxon>
        <taxon>Terasakiellaceae</taxon>
        <taxon>Terasakiella</taxon>
    </lineage>
</organism>
<dbReference type="PANTHER" id="PTHR38686">
    <property type="entry name" value="APOLIPOPROTEIN N-ACYLTRANSFERASE"/>
    <property type="match status" value="1"/>
</dbReference>
<keyword evidence="3 9" id="KW-1003">Cell membrane</keyword>
<evidence type="ECO:0000313" key="12">
    <source>
        <dbReference type="Proteomes" id="UP000231658"/>
    </source>
</evidence>
<evidence type="ECO:0000256" key="8">
    <source>
        <dbReference type="ARBA" id="ARBA00023315"/>
    </source>
</evidence>
<reference evidence="11 12" key="1">
    <citation type="submission" date="2016-07" db="EMBL/GenBank/DDBJ databases">
        <authorList>
            <person name="Lefevre C.T."/>
        </authorList>
    </citation>
    <scope>NUCLEOTIDE SEQUENCE [LARGE SCALE GENOMIC DNA]</scope>
    <source>
        <strain evidence="11">PR1</strain>
    </source>
</reference>
<protein>
    <recommendedName>
        <fullName evidence="9">Apolipoprotein N-acyltransferase</fullName>
        <shortName evidence="9">ALP N-acyltransferase</shortName>
        <ecNumber evidence="9">2.3.1.269</ecNumber>
    </recommendedName>
</protein>
<feature type="transmembrane region" description="Helical" evidence="9">
    <location>
        <begin position="488"/>
        <end position="509"/>
    </location>
</feature>
<feature type="transmembrane region" description="Helical" evidence="9">
    <location>
        <begin position="125"/>
        <end position="148"/>
    </location>
</feature>